<dbReference type="Proteomes" id="UP000194127">
    <property type="component" value="Unassembled WGS sequence"/>
</dbReference>
<proteinExistence type="predicted"/>
<dbReference type="EMBL" id="KZ110616">
    <property type="protein sequence ID" value="OSX56150.1"/>
    <property type="molecule type" value="Genomic_DNA"/>
</dbReference>
<organism evidence="1 2">
    <name type="scientific">Postia placenta MAD-698-R-SB12</name>
    <dbReference type="NCBI Taxonomy" id="670580"/>
    <lineage>
        <taxon>Eukaryota</taxon>
        <taxon>Fungi</taxon>
        <taxon>Dikarya</taxon>
        <taxon>Basidiomycota</taxon>
        <taxon>Agaricomycotina</taxon>
        <taxon>Agaricomycetes</taxon>
        <taxon>Polyporales</taxon>
        <taxon>Adustoporiaceae</taxon>
        <taxon>Rhodonia</taxon>
    </lineage>
</organism>
<evidence type="ECO:0000313" key="1">
    <source>
        <dbReference type="EMBL" id="OSX56150.1"/>
    </source>
</evidence>
<dbReference type="RefSeq" id="XP_024332944.1">
    <property type="nucleotide sequence ID" value="XM_024487604.1"/>
</dbReference>
<protein>
    <recommendedName>
        <fullName evidence="3">F-box domain-containing protein</fullName>
    </recommendedName>
</protein>
<dbReference type="AlphaFoldDB" id="A0A1X6MIG9"/>
<gene>
    <name evidence="1" type="ORF">POSPLADRAFT_1160853</name>
</gene>
<dbReference type="OrthoDB" id="2735181at2759"/>
<sequence>MSYICPSTLGLAPCAQLLFRTENLRELQIYKLEGLLQHEPRYGDAILALKHLVSVKFTGAGPLALNLISRLSSSVRNVVLFLEPGTMTWHDLLSQFRPTPNVQKLELCHVRWLPSEEDVFSGPLPQPRKGDGITACWPNVRTLNLLRGAVPMHICARVFPGLRNLAVSEKSLWTTSCDNSNWQVLDRVSTIPRSLLPTTIRSVHHLRLLLVEYTENLLLSIEKVSPAILSLRSDSAIDHSFWTSLMQRAPNLRCLDVVVECDSERQETPEDYLLWLLDLANALAATRVMCVRIRFNKAEGWDVAPLRAHLSRFIATAKPVRYLSAECGSVVFRGHEDDLCGWRRWWRAQNTPGGRVLKDMSFEVGEELLEKLCDARLFKTMDLDEPMDKGN</sequence>
<name>A0A1X6MIG9_9APHY</name>
<reference evidence="1 2" key="1">
    <citation type="submission" date="2017-04" db="EMBL/GenBank/DDBJ databases">
        <title>Genome Sequence of the Model Brown-Rot Fungus Postia placenta SB12.</title>
        <authorList>
            <consortium name="DOE Joint Genome Institute"/>
            <person name="Gaskell J."/>
            <person name="Kersten P."/>
            <person name="Larrondo L.F."/>
            <person name="Canessa P."/>
            <person name="Martinez D."/>
            <person name="Hibbett D."/>
            <person name="Schmoll M."/>
            <person name="Kubicek C.P."/>
            <person name="Martinez A.T."/>
            <person name="Yadav J."/>
            <person name="Master E."/>
            <person name="Magnuson J.K."/>
            <person name="James T."/>
            <person name="Yaver D."/>
            <person name="Berka R."/>
            <person name="Labutti K."/>
            <person name="Lipzen A."/>
            <person name="Aerts A."/>
            <person name="Barry K."/>
            <person name="Henrissat B."/>
            <person name="Blanchette R."/>
            <person name="Grigoriev I."/>
            <person name="Cullen D."/>
        </authorList>
    </citation>
    <scope>NUCLEOTIDE SEQUENCE [LARGE SCALE GENOMIC DNA]</scope>
    <source>
        <strain evidence="1 2">MAD-698-R-SB12</strain>
    </source>
</reference>
<accession>A0A1X6MIG9</accession>
<keyword evidence="2" id="KW-1185">Reference proteome</keyword>
<dbReference type="GeneID" id="36332553"/>
<evidence type="ECO:0008006" key="3">
    <source>
        <dbReference type="Google" id="ProtNLM"/>
    </source>
</evidence>
<evidence type="ECO:0000313" key="2">
    <source>
        <dbReference type="Proteomes" id="UP000194127"/>
    </source>
</evidence>